<organism evidence="2 3">
    <name type="scientific">Coemansia reversa (strain ATCC 12441 / NRRL 1564)</name>
    <dbReference type="NCBI Taxonomy" id="763665"/>
    <lineage>
        <taxon>Eukaryota</taxon>
        <taxon>Fungi</taxon>
        <taxon>Fungi incertae sedis</taxon>
        <taxon>Zoopagomycota</taxon>
        <taxon>Kickxellomycotina</taxon>
        <taxon>Kickxellomycetes</taxon>
        <taxon>Kickxellales</taxon>
        <taxon>Kickxellaceae</taxon>
        <taxon>Coemansia</taxon>
    </lineage>
</organism>
<dbReference type="GO" id="GO:0003676">
    <property type="term" value="F:nucleic acid binding"/>
    <property type="evidence" value="ECO:0007669"/>
    <property type="project" value="InterPro"/>
</dbReference>
<dbReference type="SUPFAM" id="SSF53098">
    <property type="entry name" value="Ribonuclease H-like"/>
    <property type="match status" value="1"/>
</dbReference>
<reference evidence="2 3" key="1">
    <citation type="journal article" date="2015" name="Genome Biol. Evol.">
        <title>Phylogenomic analyses indicate that early fungi evolved digesting cell walls of algal ancestors of land plants.</title>
        <authorList>
            <person name="Chang Y."/>
            <person name="Wang S."/>
            <person name="Sekimoto S."/>
            <person name="Aerts A.L."/>
            <person name="Choi C."/>
            <person name="Clum A."/>
            <person name="LaButti K.M."/>
            <person name="Lindquist E.A."/>
            <person name="Yee Ngan C."/>
            <person name="Ohm R.A."/>
            <person name="Salamov A.A."/>
            <person name="Grigoriev I.V."/>
            <person name="Spatafora J.W."/>
            <person name="Berbee M.L."/>
        </authorList>
    </citation>
    <scope>NUCLEOTIDE SEQUENCE [LARGE SCALE GENOMIC DNA]</scope>
    <source>
        <strain evidence="2 3">NRRL 1564</strain>
    </source>
</reference>
<evidence type="ECO:0000313" key="2">
    <source>
        <dbReference type="EMBL" id="PIA14828.1"/>
    </source>
</evidence>
<dbReference type="Proteomes" id="UP000242474">
    <property type="component" value="Unassembled WGS sequence"/>
</dbReference>
<dbReference type="SMART" id="SM00950">
    <property type="entry name" value="Piwi"/>
    <property type="match status" value="1"/>
</dbReference>
<dbReference type="AlphaFoldDB" id="A0A2G5B739"/>
<dbReference type="InterPro" id="IPR012337">
    <property type="entry name" value="RNaseH-like_sf"/>
</dbReference>
<dbReference type="InterPro" id="IPR036397">
    <property type="entry name" value="RNaseH_sf"/>
</dbReference>
<feature type="domain" description="Piwi" evidence="1">
    <location>
        <begin position="1"/>
        <end position="298"/>
    </location>
</feature>
<dbReference type="EMBL" id="KZ303512">
    <property type="protein sequence ID" value="PIA14828.1"/>
    <property type="molecule type" value="Genomic_DNA"/>
</dbReference>
<sequence length="324" mass="36604">MLAHGSTGSAVYGEIKRIAHTQIGVQTQCVRYQKARGHHPRLLTQILLKINVKLGGNNSAIVQGPTASILDKQTTLVLSADVCHASFAAHQPMSIVGVVWSMDKQAQRFAGAVVQHPQRMEIIENLDVIMRYALRSFYAKTGSKPQRIMYYRDGANESQVSWIRQVELTGIRRACKLIDPDYVPSITAIIARKRHHARFMLPQENCRPGTVVQDWAAPQEQSFFMLTHRALFGVSKPVHYIVLQNDAIGNDQPPTLSELQTLTYQLAYQYPIVTRPTTMPASLYYAHRLASRGRMQLNRNPIGRGTLLHLIPVHERLQNTMYFL</sequence>
<dbReference type="STRING" id="763665.A0A2G5B739"/>
<dbReference type="Gene3D" id="3.40.50.2300">
    <property type="match status" value="1"/>
</dbReference>
<dbReference type="Gene3D" id="3.30.420.10">
    <property type="entry name" value="Ribonuclease H-like superfamily/Ribonuclease H"/>
    <property type="match status" value="1"/>
</dbReference>
<protein>
    <submittedName>
        <fullName evidence="2">Stem cell self-renewal protein Piwi</fullName>
    </submittedName>
</protein>
<dbReference type="PROSITE" id="PS50822">
    <property type="entry name" value="PIWI"/>
    <property type="match status" value="1"/>
</dbReference>
<name>A0A2G5B739_COERN</name>
<keyword evidence="3" id="KW-1185">Reference proteome</keyword>
<dbReference type="PANTHER" id="PTHR22891">
    <property type="entry name" value="EUKARYOTIC TRANSLATION INITIATION FACTOR 2C"/>
    <property type="match status" value="1"/>
</dbReference>
<evidence type="ECO:0000313" key="3">
    <source>
        <dbReference type="Proteomes" id="UP000242474"/>
    </source>
</evidence>
<accession>A0A2G5B739</accession>
<dbReference type="Pfam" id="PF02171">
    <property type="entry name" value="Piwi"/>
    <property type="match status" value="1"/>
</dbReference>
<gene>
    <name evidence="2" type="ORF">COEREDRAFT_45891</name>
</gene>
<evidence type="ECO:0000259" key="1">
    <source>
        <dbReference type="PROSITE" id="PS50822"/>
    </source>
</evidence>
<dbReference type="InterPro" id="IPR003165">
    <property type="entry name" value="Piwi"/>
</dbReference>
<proteinExistence type="predicted"/>
<dbReference type="OrthoDB" id="10252740at2759"/>